<dbReference type="Gene3D" id="3.40.50.10400">
    <property type="entry name" value="Hypothetical protein PA1492"/>
    <property type="match status" value="1"/>
</dbReference>
<proteinExistence type="predicted"/>
<name>A0ABN2WQZ0_9ACTN</name>
<keyword evidence="3" id="KW-1185">Reference proteome</keyword>
<reference evidence="2 3" key="1">
    <citation type="journal article" date="2019" name="Int. J. Syst. Evol. Microbiol.">
        <title>The Global Catalogue of Microorganisms (GCM) 10K type strain sequencing project: providing services to taxonomists for standard genome sequencing and annotation.</title>
        <authorList>
            <consortium name="The Broad Institute Genomics Platform"/>
            <consortium name="The Broad Institute Genome Sequencing Center for Infectious Disease"/>
            <person name="Wu L."/>
            <person name="Ma J."/>
        </authorList>
    </citation>
    <scope>NUCLEOTIDE SEQUENCE [LARGE SCALE GENOMIC DNA]</scope>
    <source>
        <strain evidence="2 3">JCM 14559</strain>
    </source>
</reference>
<feature type="compositionally biased region" description="Polar residues" evidence="1">
    <location>
        <begin position="1"/>
        <end position="10"/>
    </location>
</feature>
<organism evidence="2 3">
    <name type="scientific">Kitasatospora saccharophila</name>
    <dbReference type="NCBI Taxonomy" id="407973"/>
    <lineage>
        <taxon>Bacteria</taxon>
        <taxon>Bacillati</taxon>
        <taxon>Actinomycetota</taxon>
        <taxon>Actinomycetes</taxon>
        <taxon>Kitasatosporales</taxon>
        <taxon>Streptomycetaceae</taxon>
        <taxon>Kitasatospora</taxon>
    </lineage>
</organism>
<evidence type="ECO:0000256" key="1">
    <source>
        <dbReference type="SAM" id="MobiDB-lite"/>
    </source>
</evidence>
<dbReference type="EMBL" id="BAAANS010000015">
    <property type="protein sequence ID" value="GAA2097239.1"/>
    <property type="molecule type" value="Genomic_DNA"/>
</dbReference>
<comment type="caution">
    <text evidence="2">The sequence shown here is derived from an EMBL/GenBank/DDBJ whole genome shotgun (WGS) entry which is preliminary data.</text>
</comment>
<feature type="region of interest" description="Disordered" evidence="1">
    <location>
        <begin position="1"/>
        <end position="20"/>
    </location>
</feature>
<accession>A0ABN2WQZ0</accession>
<evidence type="ECO:0000313" key="3">
    <source>
        <dbReference type="Proteomes" id="UP001500897"/>
    </source>
</evidence>
<evidence type="ECO:0000313" key="2">
    <source>
        <dbReference type="EMBL" id="GAA2097239.1"/>
    </source>
</evidence>
<dbReference type="Proteomes" id="UP001500897">
    <property type="component" value="Unassembled WGS sequence"/>
</dbReference>
<protein>
    <recommendedName>
        <fullName evidence="4">Phosphoglycerate kinase</fullName>
    </recommendedName>
</protein>
<sequence length="143" mass="14912">MTQQTATIPSSARPGTGPDSPMLVLIAGPYRSGTGGDPAAMAANLARLEEAAWPVFAAGHLPVIGEWIALPVLRSAGAGPTDPLAEQVLYPAADRLLAHCDAVLRLPGDSTGADQDVATARRRGLPVYHDAAELPRRTRQEDA</sequence>
<evidence type="ECO:0008006" key="4">
    <source>
        <dbReference type="Google" id="ProtNLM"/>
    </source>
</evidence>
<gene>
    <name evidence="2" type="ORF">GCM10009759_27210</name>
</gene>